<keyword evidence="3" id="KW-1185">Reference proteome</keyword>
<name>A0A1R1XIX1_9FUNG</name>
<gene>
    <name evidence="2" type="ORF">AYI70_g7789</name>
</gene>
<sequence>MKKKARKSANRMGFVLKSTETEKTVSLESTALTTKNLPFETATATKTNDGDKKVAEAKKLEPNYGSGSSHTVSVRTISETDDYEESSDYESDSDGNKTLSEYSIMAGKARLGLIPQKEFLNYVSSVDRSPQGANVANMELDSIPPGDTGADTEMRQKQIKISYEKKSKKRLKSKNKIKTDKFLVLNVQDIKKDAVK</sequence>
<feature type="compositionally biased region" description="Basic and acidic residues" evidence="1">
    <location>
        <begin position="48"/>
        <end position="61"/>
    </location>
</feature>
<organism evidence="2 3">
    <name type="scientific">Smittium culicis</name>
    <dbReference type="NCBI Taxonomy" id="133412"/>
    <lineage>
        <taxon>Eukaryota</taxon>
        <taxon>Fungi</taxon>
        <taxon>Fungi incertae sedis</taxon>
        <taxon>Zoopagomycota</taxon>
        <taxon>Kickxellomycotina</taxon>
        <taxon>Harpellomycetes</taxon>
        <taxon>Harpellales</taxon>
        <taxon>Legeriomycetaceae</taxon>
        <taxon>Smittium</taxon>
    </lineage>
</organism>
<feature type="region of interest" description="Disordered" evidence="1">
    <location>
        <begin position="133"/>
        <end position="154"/>
    </location>
</feature>
<feature type="compositionally biased region" description="Acidic residues" evidence="1">
    <location>
        <begin position="79"/>
        <end position="93"/>
    </location>
</feature>
<proteinExistence type="predicted"/>
<evidence type="ECO:0000313" key="3">
    <source>
        <dbReference type="Proteomes" id="UP000187283"/>
    </source>
</evidence>
<protein>
    <submittedName>
        <fullName evidence="2">Uncharacterized protein</fullName>
    </submittedName>
</protein>
<accession>A0A1R1XIX1</accession>
<reference evidence="2 3" key="1">
    <citation type="submission" date="2017-01" db="EMBL/GenBank/DDBJ databases">
        <authorList>
            <person name="Mah S.A."/>
            <person name="Swanson W.J."/>
            <person name="Moy G.W."/>
            <person name="Vacquier V.D."/>
        </authorList>
    </citation>
    <scope>NUCLEOTIDE SEQUENCE [LARGE SCALE GENOMIC DNA]</scope>
    <source>
        <strain evidence="2 3">GSMNP</strain>
    </source>
</reference>
<dbReference type="Proteomes" id="UP000187283">
    <property type="component" value="Unassembled WGS sequence"/>
</dbReference>
<feature type="compositionally biased region" description="Polar residues" evidence="1">
    <location>
        <begin position="65"/>
        <end position="77"/>
    </location>
</feature>
<feature type="region of interest" description="Disordered" evidence="1">
    <location>
        <begin position="1"/>
        <end position="28"/>
    </location>
</feature>
<dbReference type="EMBL" id="LSSN01003007">
    <property type="protein sequence ID" value="OMJ14585.1"/>
    <property type="molecule type" value="Genomic_DNA"/>
</dbReference>
<evidence type="ECO:0000313" key="2">
    <source>
        <dbReference type="EMBL" id="OMJ14585.1"/>
    </source>
</evidence>
<feature type="region of interest" description="Disordered" evidence="1">
    <location>
        <begin position="42"/>
        <end position="97"/>
    </location>
</feature>
<comment type="caution">
    <text evidence="2">The sequence shown here is derived from an EMBL/GenBank/DDBJ whole genome shotgun (WGS) entry which is preliminary data.</text>
</comment>
<evidence type="ECO:0000256" key="1">
    <source>
        <dbReference type="SAM" id="MobiDB-lite"/>
    </source>
</evidence>
<dbReference type="AlphaFoldDB" id="A0A1R1XIX1"/>